<proteinExistence type="predicted"/>
<dbReference type="PANTHER" id="PTHR47320:SF1">
    <property type="entry name" value="BIFUNCTIONAL URIDYLYLTRANSFERASE_URIDYLYL-REMOVING ENZYME"/>
    <property type="match status" value="1"/>
</dbReference>
<feature type="non-terminal residue" evidence="2">
    <location>
        <position position="261"/>
    </location>
</feature>
<evidence type="ECO:0000313" key="2">
    <source>
        <dbReference type="EMBL" id="SVD87357.1"/>
    </source>
</evidence>
<sequence>HLELWRTANTKNINDPSTIAKFAQIVGSKRWLNYLMLLTYADSRGTDLRSWTDTKEAPLRFLFLETREYLEDAKAFSKKRKEAKDELLQRVIEQLPQSHKSTAMDHFVEMPARYFLRNEASHIARHVKLLVDYFKDWASTESVQRPILHWREIAQQGCSEFSVIWQDQHKLASCLTGALAAQKVNIISAEFFARGDGVVFDIFRVCSTKFEPITSSNKKKNIENLLVSGLTEKDFSYDDLIKEADKDLLDWHELANQFPQR</sequence>
<evidence type="ECO:0000256" key="1">
    <source>
        <dbReference type="ARBA" id="ARBA00022801"/>
    </source>
</evidence>
<dbReference type="AlphaFoldDB" id="A0A382YVS1"/>
<dbReference type="GO" id="GO:0008773">
    <property type="term" value="F:[protein-PII] uridylyltransferase activity"/>
    <property type="evidence" value="ECO:0007669"/>
    <property type="project" value="InterPro"/>
</dbReference>
<feature type="non-terminal residue" evidence="2">
    <location>
        <position position="1"/>
    </location>
</feature>
<dbReference type="InterPro" id="IPR010043">
    <property type="entry name" value="UTase/UR"/>
</dbReference>
<name>A0A382YVS1_9ZZZZ</name>
<protein>
    <submittedName>
        <fullName evidence="2">Uncharacterized protein</fullName>
    </submittedName>
</protein>
<dbReference type="EMBL" id="UINC01178930">
    <property type="protein sequence ID" value="SVD87357.1"/>
    <property type="molecule type" value="Genomic_DNA"/>
</dbReference>
<reference evidence="2" key="1">
    <citation type="submission" date="2018-05" db="EMBL/GenBank/DDBJ databases">
        <authorList>
            <person name="Lanie J.A."/>
            <person name="Ng W.-L."/>
            <person name="Kazmierczak K.M."/>
            <person name="Andrzejewski T.M."/>
            <person name="Davidsen T.M."/>
            <person name="Wayne K.J."/>
            <person name="Tettelin H."/>
            <person name="Glass J.I."/>
            <person name="Rusch D."/>
            <person name="Podicherti R."/>
            <person name="Tsui H.-C.T."/>
            <person name="Winkler M.E."/>
        </authorList>
    </citation>
    <scope>NUCLEOTIDE SEQUENCE</scope>
</reference>
<dbReference type="GO" id="GO:0016787">
    <property type="term" value="F:hydrolase activity"/>
    <property type="evidence" value="ECO:0007669"/>
    <property type="project" value="UniProtKB-KW"/>
</dbReference>
<dbReference type="PANTHER" id="PTHR47320">
    <property type="entry name" value="BIFUNCTIONAL URIDYLYLTRANSFERASE/URIDYLYL-REMOVING ENZYME"/>
    <property type="match status" value="1"/>
</dbReference>
<organism evidence="2">
    <name type="scientific">marine metagenome</name>
    <dbReference type="NCBI Taxonomy" id="408172"/>
    <lineage>
        <taxon>unclassified sequences</taxon>
        <taxon>metagenomes</taxon>
        <taxon>ecological metagenomes</taxon>
    </lineage>
</organism>
<keyword evidence="1" id="KW-0378">Hydrolase</keyword>
<accession>A0A382YVS1</accession>
<gene>
    <name evidence="2" type="ORF">METZ01_LOCUS440211</name>
</gene>